<evidence type="ECO:0008006" key="4">
    <source>
        <dbReference type="Google" id="ProtNLM"/>
    </source>
</evidence>
<name>A0ABR0KCE8_9EURO</name>
<sequence length="250" mass="28063">MARQNAESAASSNSNSNFPPIPPLGSLRVATPLDVMRMGIITYAAFEKTMQFTWMIPDHRRWPSKALQLERQRLASIMRSRNYVVVVAEDVYDSDEAAKATVTIPSGDRVPNPASHWTEGQFEAQQQAGLFPRFSRIRPLLPSHEGHQDEYEDVLVEMKEKHFVSCGMTLETLVVHPAYAGRDHGRRLLEWGRALADMDGVAIGVAASDISLEFYLKYHYQLLETLRLRGDAISPAGLTTYIMKYVPAAN</sequence>
<dbReference type="SUPFAM" id="SSF55729">
    <property type="entry name" value="Acyl-CoA N-acyltransferases (Nat)"/>
    <property type="match status" value="1"/>
</dbReference>
<dbReference type="Gene3D" id="3.40.630.30">
    <property type="match status" value="1"/>
</dbReference>
<evidence type="ECO:0000313" key="3">
    <source>
        <dbReference type="Proteomes" id="UP001345013"/>
    </source>
</evidence>
<accession>A0ABR0KCE8</accession>
<evidence type="ECO:0000256" key="1">
    <source>
        <dbReference type="SAM" id="MobiDB-lite"/>
    </source>
</evidence>
<proteinExistence type="predicted"/>
<reference evidence="2 3" key="1">
    <citation type="submission" date="2023-08" db="EMBL/GenBank/DDBJ databases">
        <title>Black Yeasts Isolated from many extreme environments.</title>
        <authorList>
            <person name="Coleine C."/>
            <person name="Stajich J.E."/>
            <person name="Selbmann L."/>
        </authorList>
    </citation>
    <scope>NUCLEOTIDE SEQUENCE [LARGE SCALE GENOMIC DNA]</scope>
    <source>
        <strain evidence="2 3">CCFEE 5885</strain>
    </source>
</reference>
<comment type="caution">
    <text evidence="2">The sequence shown here is derived from an EMBL/GenBank/DDBJ whole genome shotgun (WGS) entry which is preliminary data.</text>
</comment>
<organism evidence="2 3">
    <name type="scientific">Lithohypha guttulata</name>
    <dbReference type="NCBI Taxonomy" id="1690604"/>
    <lineage>
        <taxon>Eukaryota</taxon>
        <taxon>Fungi</taxon>
        <taxon>Dikarya</taxon>
        <taxon>Ascomycota</taxon>
        <taxon>Pezizomycotina</taxon>
        <taxon>Eurotiomycetes</taxon>
        <taxon>Chaetothyriomycetidae</taxon>
        <taxon>Chaetothyriales</taxon>
        <taxon>Trichomeriaceae</taxon>
        <taxon>Lithohypha</taxon>
    </lineage>
</organism>
<dbReference type="InterPro" id="IPR016181">
    <property type="entry name" value="Acyl_CoA_acyltransferase"/>
</dbReference>
<keyword evidence="3" id="KW-1185">Reference proteome</keyword>
<evidence type="ECO:0000313" key="2">
    <source>
        <dbReference type="EMBL" id="KAK5093436.1"/>
    </source>
</evidence>
<gene>
    <name evidence="2" type="ORF">LTR24_004289</name>
</gene>
<protein>
    <recommendedName>
        <fullName evidence="4">N-acetyltransferase domain-containing protein</fullName>
    </recommendedName>
</protein>
<dbReference type="EMBL" id="JAVRRG010000043">
    <property type="protein sequence ID" value="KAK5093436.1"/>
    <property type="molecule type" value="Genomic_DNA"/>
</dbReference>
<feature type="region of interest" description="Disordered" evidence="1">
    <location>
        <begin position="1"/>
        <end position="23"/>
    </location>
</feature>
<dbReference type="Proteomes" id="UP001345013">
    <property type="component" value="Unassembled WGS sequence"/>
</dbReference>
<feature type="compositionally biased region" description="Low complexity" evidence="1">
    <location>
        <begin position="1"/>
        <end position="17"/>
    </location>
</feature>